<dbReference type="Pfam" id="PF00149">
    <property type="entry name" value="Metallophos"/>
    <property type="match status" value="1"/>
</dbReference>
<sequence length="257" mass="28902">MRGLSGARIVRFAVIGDSHIGYPTSLPTFKHILMEAVRTGNKRFVIFGGDNKHGSSGASAEADYLAFKETVTEVLGPRKIRYKASIGNWETNTRGLFRRYLGDVYGIMTFPGTQGRVKYVWLDNAIGRFSQASLSLLKGLDANSYYIINCHWPLRVNGISIDSSQMISQQETDRFFEAIPPHVRNKVLAIFTHHAHLFCAKQEHIYPGFPFTQYYVCGCSGAYKCPTDETGFIRGYYDASIVFRNRQAGIVVRHVQA</sequence>
<gene>
    <name evidence="2" type="ORF">ACFPOG_31980</name>
</gene>
<dbReference type="SUPFAM" id="SSF56300">
    <property type="entry name" value="Metallo-dependent phosphatases"/>
    <property type="match status" value="1"/>
</dbReference>
<dbReference type="RefSeq" id="WP_270879096.1">
    <property type="nucleotide sequence ID" value="NZ_JAQFVF010000023.1"/>
</dbReference>
<dbReference type="EMBL" id="JBHSMJ010000065">
    <property type="protein sequence ID" value="MFC5452830.1"/>
    <property type="molecule type" value="Genomic_DNA"/>
</dbReference>
<dbReference type="Proteomes" id="UP001596044">
    <property type="component" value="Unassembled WGS sequence"/>
</dbReference>
<comment type="caution">
    <text evidence="2">The sequence shown here is derived from an EMBL/GenBank/DDBJ whole genome shotgun (WGS) entry which is preliminary data.</text>
</comment>
<dbReference type="Gene3D" id="3.60.21.10">
    <property type="match status" value="1"/>
</dbReference>
<dbReference type="GO" id="GO:0016787">
    <property type="term" value="F:hydrolase activity"/>
    <property type="evidence" value="ECO:0007669"/>
    <property type="project" value="UniProtKB-KW"/>
</dbReference>
<evidence type="ECO:0000313" key="3">
    <source>
        <dbReference type="Proteomes" id="UP001596044"/>
    </source>
</evidence>
<protein>
    <submittedName>
        <fullName evidence="2">Metallophosphoesterase family protein</fullName>
        <ecNumber evidence="2">3.1.-.-</ecNumber>
    </submittedName>
</protein>
<proteinExistence type="predicted"/>
<dbReference type="EC" id="3.1.-.-" evidence="2"/>
<dbReference type="InterPro" id="IPR004843">
    <property type="entry name" value="Calcineurin-like_PHP"/>
</dbReference>
<accession>A0ABW0KHY3</accession>
<feature type="domain" description="Calcineurin-like phosphoesterase" evidence="1">
    <location>
        <begin position="11"/>
        <end position="121"/>
    </location>
</feature>
<dbReference type="InterPro" id="IPR029052">
    <property type="entry name" value="Metallo-depent_PP-like"/>
</dbReference>
<reference evidence="3" key="1">
    <citation type="journal article" date="2019" name="Int. J. Syst. Evol. Microbiol.">
        <title>The Global Catalogue of Microorganisms (GCM) 10K type strain sequencing project: providing services to taxonomists for standard genome sequencing and annotation.</title>
        <authorList>
            <consortium name="The Broad Institute Genomics Platform"/>
            <consortium name="The Broad Institute Genome Sequencing Center for Infectious Disease"/>
            <person name="Wu L."/>
            <person name="Ma J."/>
        </authorList>
    </citation>
    <scope>NUCLEOTIDE SEQUENCE [LARGE SCALE GENOMIC DNA]</scope>
    <source>
        <strain evidence="3">KACC 11904</strain>
    </source>
</reference>
<keyword evidence="2" id="KW-0378">Hydrolase</keyword>
<evidence type="ECO:0000259" key="1">
    <source>
        <dbReference type="Pfam" id="PF00149"/>
    </source>
</evidence>
<evidence type="ECO:0000313" key="2">
    <source>
        <dbReference type="EMBL" id="MFC5452830.1"/>
    </source>
</evidence>
<name>A0ABW0KHY3_9BACL</name>
<keyword evidence="3" id="KW-1185">Reference proteome</keyword>
<organism evidence="2 3">
    <name type="scientific">Paenibacillus aestuarii</name>
    <dbReference type="NCBI Taxonomy" id="516965"/>
    <lineage>
        <taxon>Bacteria</taxon>
        <taxon>Bacillati</taxon>
        <taxon>Bacillota</taxon>
        <taxon>Bacilli</taxon>
        <taxon>Bacillales</taxon>
        <taxon>Paenibacillaceae</taxon>
        <taxon>Paenibacillus</taxon>
    </lineage>
</organism>